<keyword evidence="3" id="KW-0378">Hydrolase</keyword>
<dbReference type="eggNOG" id="COG2374">
    <property type="taxonomic scope" value="Bacteria"/>
</dbReference>
<evidence type="ECO:0000313" key="4">
    <source>
        <dbReference type="Proteomes" id="UP000004671"/>
    </source>
</evidence>
<sequence length="313" mass="35391">MRTWYAISLSLFLIFVQCNKRVVDSDADNGTTLPDSTVLVDRLGLTDRFEIATWNIENFPKAGTQTVNDVAQIIKDLDIDLIGVQEIASIRSFNDLLDQMPGWKGVLSNDVYSSGTYQKTGILYKSDFISVSGIKNIFENDWYAFPRPPLQAYVQVKDLDSVKFDFNIIVLHLKASGGSENEARRKEAINDLSQYIKNEIARGADPDFVVLGDWNDVLSDPESTNVFLAMLNDPQTFTFLTLGLSNQYSYISYTYRSLIDHIMITKDAEAEYGAGECRVLYLDQQYLSYPSNVSDHRPVFARFNGFRLNLSGN</sequence>
<dbReference type="EMBL" id="CP018099">
    <property type="protein sequence ID" value="APF17210.1"/>
    <property type="molecule type" value="Genomic_DNA"/>
</dbReference>
<accession>H1XSD3</accession>
<dbReference type="Pfam" id="PF03372">
    <property type="entry name" value="Exo_endo_phos"/>
    <property type="match status" value="1"/>
</dbReference>
<evidence type="ECO:0000313" key="5">
    <source>
        <dbReference type="Proteomes" id="UP000183868"/>
    </source>
</evidence>
<dbReference type="KEGG" id="caby:Cabys_459"/>
<dbReference type="InterPro" id="IPR005135">
    <property type="entry name" value="Endo/exonuclease/phosphatase"/>
</dbReference>
<dbReference type="InterPro" id="IPR036691">
    <property type="entry name" value="Endo/exonu/phosph_ase_sf"/>
</dbReference>
<dbReference type="InParanoid" id="H1XSD3"/>
<reference evidence="2 5" key="2">
    <citation type="submission" date="2016-11" db="EMBL/GenBank/DDBJ databases">
        <title>Genomic analysis of Caldithrix abyssi and proposal of a novel bacterial phylum Caldithrichaeota.</title>
        <authorList>
            <person name="Kublanov I."/>
            <person name="Sigalova O."/>
            <person name="Gavrilov S."/>
            <person name="Lebedinsky A."/>
            <person name="Ivanova N."/>
            <person name="Daum C."/>
            <person name="Reddy T."/>
            <person name="Klenk H.P."/>
            <person name="Goker M."/>
            <person name="Reva O."/>
            <person name="Miroshnichenko M."/>
            <person name="Kyprides N."/>
            <person name="Woyke T."/>
            <person name="Gelfand M."/>
        </authorList>
    </citation>
    <scope>NUCLEOTIDE SEQUENCE [LARGE SCALE GENOMIC DNA]</scope>
    <source>
        <strain evidence="2 5">LF13</strain>
    </source>
</reference>
<protein>
    <submittedName>
        <fullName evidence="2 3">Endonuclease/exonuclease/phosphatase</fullName>
    </submittedName>
</protein>
<keyword evidence="3" id="KW-0269">Exonuclease</keyword>
<keyword evidence="3" id="KW-0255">Endonuclease</keyword>
<dbReference type="GO" id="GO:0004519">
    <property type="term" value="F:endonuclease activity"/>
    <property type="evidence" value="ECO:0007669"/>
    <property type="project" value="UniProtKB-KW"/>
</dbReference>
<keyword evidence="4" id="KW-1185">Reference proteome</keyword>
<dbReference type="Proteomes" id="UP000004671">
    <property type="component" value="Chromosome"/>
</dbReference>
<dbReference type="EMBL" id="CM001402">
    <property type="protein sequence ID" value="EHO41345.1"/>
    <property type="molecule type" value="Genomic_DNA"/>
</dbReference>
<dbReference type="HOGENOM" id="CLU_920404_0_0_0"/>
<evidence type="ECO:0000313" key="2">
    <source>
        <dbReference type="EMBL" id="APF17210.1"/>
    </source>
</evidence>
<dbReference type="AlphaFoldDB" id="H1XSD3"/>
<evidence type="ECO:0000313" key="3">
    <source>
        <dbReference type="EMBL" id="EHO41345.1"/>
    </source>
</evidence>
<dbReference type="PaxDb" id="880073-Calab_1728"/>
<dbReference type="SUPFAM" id="SSF56219">
    <property type="entry name" value="DNase I-like"/>
    <property type="match status" value="1"/>
</dbReference>
<dbReference type="Gene3D" id="3.60.10.10">
    <property type="entry name" value="Endonuclease/exonuclease/phosphatase"/>
    <property type="match status" value="1"/>
</dbReference>
<keyword evidence="3" id="KW-0540">Nuclease</keyword>
<gene>
    <name evidence="2" type="ORF">Cabys_459</name>
    <name evidence="3" type="ORF">Calab_1728</name>
</gene>
<proteinExistence type="predicted"/>
<evidence type="ECO:0000259" key="1">
    <source>
        <dbReference type="Pfam" id="PF03372"/>
    </source>
</evidence>
<name>H1XSD3_CALAY</name>
<feature type="domain" description="Endonuclease/exonuclease/phosphatase" evidence="1">
    <location>
        <begin position="52"/>
        <end position="296"/>
    </location>
</feature>
<dbReference type="Proteomes" id="UP000183868">
    <property type="component" value="Chromosome"/>
</dbReference>
<dbReference type="GO" id="GO:0004527">
    <property type="term" value="F:exonuclease activity"/>
    <property type="evidence" value="ECO:0007669"/>
    <property type="project" value="UniProtKB-KW"/>
</dbReference>
<dbReference type="STRING" id="880073.Cabys_459"/>
<reference evidence="3 4" key="1">
    <citation type="submission" date="2011-09" db="EMBL/GenBank/DDBJ databases">
        <title>The permanent draft genome of Caldithrix abyssi DSM 13497.</title>
        <authorList>
            <consortium name="US DOE Joint Genome Institute (JGI-PGF)"/>
            <person name="Lucas S."/>
            <person name="Han J."/>
            <person name="Lapidus A."/>
            <person name="Bruce D."/>
            <person name="Goodwin L."/>
            <person name="Pitluck S."/>
            <person name="Peters L."/>
            <person name="Kyrpides N."/>
            <person name="Mavromatis K."/>
            <person name="Ivanova N."/>
            <person name="Mikhailova N."/>
            <person name="Chertkov O."/>
            <person name="Detter J.C."/>
            <person name="Tapia R."/>
            <person name="Han C."/>
            <person name="Land M."/>
            <person name="Hauser L."/>
            <person name="Markowitz V."/>
            <person name="Cheng J.-F."/>
            <person name="Hugenholtz P."/>
            <person name="Woyke T."/>
            <person name="Wu D."/>
            <person name="Spring S."/>
            <person name="Brambilla E."/>
            <person name="Klenk H.-P."/>
            <person name="Eisen J.A."/>
        </authorList>
    </citation>
    <scope>NUCLEOTIDE SEQUENCE [LARGE SCALE GENOMIC DNA]</scope>
    <source>
        <strain evidence="3 4">DSM 13497</strain>
    </source>
</reference>
<dbReference type="OrthoDB" id="5500612at2"/>
<dbReference type="RefSeq" id="WP_006928443.1">
    <property type="nucleotide sequence ID" value="NZ_CM001402.1"/>
</dbReference>
<organism evidence="3 4">
    <name type="scientific">Caldithrix abyssi DSM 13497</name>
    <dbReference type="NCBI Taxonomy" id="880073"/>
    <lineage>
        <taxon>Bacteria</taxon>
        <taxon>Pseudomonadati</taxon>
        <taxon>Calditrichota</taxon>
        <taxon>Calditrichia</taxon>
        <taxon>Calditrichales</taxon>
        <taxon>Calditrichaceae</taxon>
        <taxon>Caldithrix</taxon>
    </lineage>
</organism>